<dbReference type="PANTHER" id="PTHR32343">
    <property type="entry name" value="SERINE/ARGININE-RICH SPLICING FACTOR"/>
    <property type="match status" value="1"/>
</dbReference>
<evidence type="ECO:0000259" key="3">
    <source>
        <dbReference type="PROSITE" id="PS50102"/>
    </source>
</evidence>
<feature type="domain" description="RRM" evidence="3">
    <location>
        <begin position="145"/>
        <end position="222"/>
    </location>
</feature>
<feature type="domain" description="RRM" evidence="3">
    <location>
        <begin position="8"/>
        <end position="87"/>
    </location>
</feature>
<name>A0ABN7RN88_OIKDI</name>
<dbReference type="SUPFAM" id="SSF54928">
    <property type="entry name" value="RNA-binding domain, RBD"/>
    <property type="match status" value="2"/>
</dbReference>
<feature type="compositionally biased region" description="Basic and acidic residues" evidence="2">
    <location>
        <begin position="359"/>
        <end position="373"/>
    </location>
</feature>
<keyword evidence="5" id="KW-1185">Reference proteome</keyword>
<proteinExistence type="predicted"/>
<feature type="compositionally biased region" description="Acidic residues" evidence="2">
    <location>
        <begin position="310"/>
        <end position="324"/>
    </location>
</feature>
<dbReference type="PANTHER" id="PTHR32343:SF22">
    <property type="entry name" value="LD29830P"/>
    <property type="match status" value="1"/>
</dbReference>
<keyword evidence="1" id="KW-0694">RNA-binding</keyword>
<gene>
    <name evidence="4" type="ORF">OKIOD_LOCUS611</name>
</gene>
<accession>A0ABN7RN88</accession>
<dbReference type="Gene3D" id="3.30.70.330">
    <property type="match status" value="2"/>
</dbReference>
<evidence type="ECO:0000256" key="1">
    <source>
        <dbReference type="PROSITE-ProRule" id="PRU00176"/>
    </source>
</evidence>
<dbReference type="PROSITE" id="PS50102">
    <property type="entry name" value="RRM"/>
    <property type="match status" value="2"/>
</dbReference>
<dbReference type="InterPro" id="IPR000504">
    <property type="entry name" value="RRM_dom"/>
</dbReference>
<evidence type="ECO:0000313" key="5">
    <source>
        <dbReference type="Proteomes" id="UP001158576"/>
    </source>
</evidence>
<evidence type="ECO:0000256" key="2">
    <source>
        <dbReference type="SAM" id="MobiDB-lite"/>
    </source>
</evidence>
<feature type="region of interest" description="Disordered" evidence="2">
    <location>
        <begin position="258"/>
        <end position="381"/>
    </location>
</feature>
<organism evidence="4 5">
    <name type="scientific">Oikopleura dioica</name>
    <name type="common">Tunicate</name>
    <dbReference type="NCBI Taxonomy" id="34765"/>
    <lineage>
        <taxon>Eukaryota</taxon>
        <taxon>Metazoa</taxon>
        <taxon>Chordata</taxon>
        <taxon>Tunicata</taxon>
        <taxon>Appendicularia</taxon>
        <taxon>Copelata</taxon>
        <taxon>Oikopleuridae</taxon>
        <taxon>Oikopleura</taxon>
    </lineage>
</organism>
<evidence type="ECO:0000313" key="4">
    <source>
        <dbReference type="EMBL" id="CAG5078675.1"/>
    </source>
</evidence>
<feature type="compositionally biased region" description="Basic and acidic residues" evidence="2">
    <location>
        <begin position="273"/>
        <end position="285"/>
    </location>
</feature>
<protein>
    <submittedName>
        <fullName evidence="4">Oidioi.mRNA.OKI2018_I69.PAR.g9053.t1.cds</fullName>
    </submittedName>
</protein>
<dbReference type="InterPro" id="IPR035979">
    <property type="entry name" value="RBD_domain_sf"/>
</dbReference>
<dbReference type="SMART" id="SM00360">
    <property type="entry name" value="RRM"/>
    <property type="match status" value="2"/>
</dbReference>
<dbReference type="EMBL" id="OU015568">
    <property type="protein sequence ID" value="CAG5078675.1"/>
    <property type="molecule type" value="Genomic_DNA"/>
</dbReference>
<dbReference type="CDD" id="cd12259">
    <property type="entry name" value="RRM_SRSF11_SREK1"/>
    <property type="match status" value="1"/>
</dbReference>
<feature type="compositionally biased region" description="Basic and acidic residues" evidence="2">
    <location>
        <begin position="336"/>
        <end position="346"/>
    </location>
</feature>
<sequence length="403" mass="45911">MGSPNDSYVVKIANLAITTKEDDIRHMFGYIGRLEDCQMYPRNVSLMPVPSKVAFVKYRHKRDAAVALHLTNSILVDKCIQVIPWRNDEMPSEAVALQQLFPGKGYGQNAQNKPTLEILLKNEGFEAAPTIPPSVDIEIREQIQRTIHIRGLDPSKTTNAALLEFFEKCGEVKYCTLAGEGDFAEECDGYVEFSEITSIINALKLEDKTINEKPFTVEMSRCAILKSAVKPKMPADAAIEIADALKAAKDGRLPSGFFGEATGNLDPEEQEALDAKKKERRDKERKERKRSRKSVPEAASVPEVERDPEVESDPEVEIENDDHETDPARDRKSRNAPRDQDRRKENAIQGNDQNPKRTKHEEKNRSRNRETEKSRRKNLIHPLAKKLLRNKRRWKLEKLKLAY</sequence>
<reference evidence="4 5" key="1">
    <citation type="submission" date="2021-04" db="EMBL/GenBank/DDBJ databases">
        <authorList>
            <person name="Bliznina A."/>
        </authorList>
    </citation>
    <scope>NUCLEOTIDE SEQUENCE [LARGE SCALE GENOMIC DNA]</scope>
</reference>
<dbReference type="InterPro" id="IPR012677">
    <property type="entry name" value="Nucleotide-bd_a/b_plait_sf"/>
</dbReference>
<dbReference type="Proteomes" id="UP001158576">
    <property type="component" value="Chromosome PAR"/>
</dbReference>
<dbReference type="Pfam" id="PF00076">
    <property type="entry name" value="RRM_1"/>
    <property type="match status" value="2"/>
</dbReference>